<dbReference type="AlphaFoldDB" id="A0A0U2VW32"/>
<evidence type="ECO:0000256" key="4">
    <source>
        <dbReference type="ARBA" id="ARBA00023136"/>
    </source>
</evidence>
<dbReference type="STRING" id="1435377.SUSAZ_01650"/>
<evidence type="ECO:0000256" key="3">
    <source>
        <dbReference type="ARBA" id="ARBA00022989"/>
    </source>
</evidence>
<feature type="transmembrane region" description="Helical" evidence="5">
    <location>
        <begin position="264"/>
        <end position="282"/>
    </location>
</feature>
<evidence type="ECO:0000256" key="2">
    <source>
        <dbReference type="ARBA" id="ARBA00022692"/>
    </source>
</evidence>
<protein>
    <recommendedName>
        <fullName evidence="5">Probable membrane transporter protein</fullName>
    </recommendedName>
</protein>
<feature type="transmembrane region" description="Helical" evidence="5">
    <location>
        <begin position="202"/>
        <end position="225"/>
    </location>
</feature>
<evidence type="ECO:0000313" key="8">
    <source>
        <dbReference type="Proteomes" id="UP000060043"/>
    </source>
</evidence>
<keyword evidence="2 5" id="KW-0812">Transmembrane</keyword>
<evidence type="ECO:0000313" key="6">
    <source>
        <dbReference type="EMBL" id="ALU29300.1"/>
    </source>
</evidence>
<feature type="transmembrane region" description="Helical" evidence="5">
    <location>
        <begin position="168"/>
        <end position="196"/>
    </location>
</feature>
<dbReference type="PANTHER" id="PTHR43701:SF2">
    <property type="entry name" value="MEMBRANE TRANSPORTER PROTEIN YJNA-RELATED"/>
    <property type="match status" value="1"/>
</dbReference>
<evidence type="ECO:0000256" key="5">
    <source>
        <dbReference type="RuleBase" id="RU363041"/>
    </source>
</evidence>
<dbReference type="EMBL" id="CP013694">
    <property type="protein sequence ID" value="ALU29300.1"/>
    <property type="molecule type" value="Genomic_DNA"/>
</dbReference>
<dbReference type="Proteomes" id="UP000065473">
    <property type="component" value="Chromosome"/>
</dbReference>
<keyword evidence="3 5" id="KW-1133">Transmembrane helix</keyword>
<comment type="subcellular location">
    <subcellularLocation>
        <location evidence="5">Cell membrane</location>
        <topology evidence="5">Multi-pass membrane protein</topology>
    </subcellularLocation>
    <subcellularLocation>
        <location evidence="1">Membrane</location>
        <topology evidence="1">Multi-pass membrane protein</topology>
    </subcellularLocation>
</comment>
<keyword evidence="4 5" id="KW-0472">Membrane</keyword>
<feature type="transmembrane region" description="Helical" evidence="5">
    <location>
        <begin position="121"/>
        <end position="138"/>
    </location>
</feature>
<dbReference type="InterPro" id="IPR002781">
    <property type="entry name" value="TM_pro_TauE-like"/>
</dbReference>
<name>A0A0U2VW32_9CREN</name>
<dbReference type="PaxDb" id="1435377-SUSAZ_01650"/>
<comment type="similarity">
    <text evidence="5">Belongs to the 4-toluene sulfonate uptake permease (TSUP) (TC 2.A.102) family.</text>
</comment>
<dbReference type="EMBL" id="CP013695">
    <property type="protein sequence ID" value="ALU32029.1"/>
    <property type="molecule type" value="Genomic_DNA"/>
</dbReference>
<proteinExistence type="inferred from homology"/>
<feature type="transmembrane region" description="Helical" evidence="5">
    <location>
        <begin position="96"/>
        <end position="115"/>
    </location>
</feature>
<accession>A0A0U2VW32</accession>
<evidence type="ECO:0000256" key="1">
    <source>
        <dbReference type="ARBA" id="ARBA00004141"/>
    </source>
</evidence>
<sequence>MTPYTEVELTLIQYVLVVVSGFIIGLILGLIGGGGSILAVPLLLYFVGLGNDSSSFGNYSNITHLVLGTSALAVGLNAYINSFIHWRKGNVKVFEGVVFTIPGVIGSILGAYFGYLTTGNLILIMFGIVMILIGLRMIKSKCKEGSNETKGSGDTGVVKSKDRINIRIIYTGFLVGLASGFLGIGGGFLIVPALLFSTSMSIISAIGTSLISVGTFGLSTALTYASYGEIDYILSLILLAGGVGGGYIGTLLASKSPRSTLRKVFGVVLIVVAIYIIYRNLLL</sequence>
<dbReference type="GeneID" id="14550854"/>
<gene>
    <name evidence="6" type="ORF">ATY89_04660</name>
    <name evidence="7" type="ORF">ATZ20_07685</name>
</gene>
<dbReference type="OrthoDB" id="12267at2157"/>
<organism evidence="6 9">
    <name type="scientific">Sulfolobus acidocaldarius</name>
    <dbReference type="NCBI Taxonomy" id="2285"/>
    <lineage>
        <taxon>Archaea</taxon>
        <taxon>Thermoproteota</taxon>
        <taxon>Thermoprotei</taxon>
        <taxon>Sulfolobales</taxon>
        <taxon>Sulfolobaceae</taxon>
        <taxon>Sulfolobus</taxon>
    </lineage>
</organism>
<dbReference type="OMA" id="MQIYLPI"/>
<evidence type="ECO:0000313" key="7">
    <source>
        <dbReference type="EMBL" id="ALU32029.1"/>
    </source>
</evidence>
<reference evidence="8 9" key="1">
    <citation type="submission" date="2015-12" db="EMBL/GenBank/DDBJ databases">
        <title>A stable core within a dynamic pangenome in Sulfolobus acidocaldarius.</title>
        <authorList>
            <person name="Anderson R."/>
            <person name="Kouris A."/>
            <person name="Seward C."/>
            <person name="Campbell K."/>
            <person name="Whitaker R."/>
        </authorList>
    </citation>
    <scope>NUCLEOTIDE SEQUENCE [LARGE SCALE GENOMIC DNA]</scope>
    <source>
        <strain evidence="6 9">GG12-C01-09</strain>
        <strain evidence="7 8">NG05B_CO5_07</strain>
    </source>
</reference>
<dbReference type="Pfam" id="PF01925">
    <property type="entry name" value="TauE"/>
    <property type="match status" value="1"/>
</dbReference>
<feature type="transmembrane region" description="Helical" evidence="5">
    <location>
        <begin position="12"/>
        <end position="45"/>
    </location>
</feature>
<feature type="transmembrane region" description="Helical" evidence="5">
    <location>
        <begin position="65"/>
        <end position="84"/>
    </location>
</feature>
<dbReference type="Proteomes" id="UP000060043">
    <property type="component" value="Chromosome"/>
</dbReference>
<dbReference type="PANTHER" id="PTHR43701">
    <property type="entry name" value="MEMBRANE TRANSPORTER PROTEIN MJ0441-RELATED"/>
    <property type="match status" value="1"/>
</dbReference>
<dbReference type="GO" id="GO:0005886">
    <property type="term" value="C:plasma membrane"/>
    <property type="evidence" value="ECO:0007669"/>
    <property type="project" value="UniProtKB-SubCell"/>
</dbReference>
<evidence type="ECO:0000313" key="9">
    <source>
        <dbReference type="Proteomes" id="UP000065473"/>
    </source>
</evidence>
<keyword evidence="5" id="KW-1003">Cell membrane</keyword>
<dbReference type="RefSeq" id="WP_011277242.1">
    <property type="nucleotide sequence ID" value="NZ_BHWZ01000001.1"/>
</dbReference>
<dbReference type="InterPro" id="IPR051598">
    <property type="entry name" value="TSUP/Inactive_protease-like"/>
</dbReference>
<feature type="transmembrane region" description="Helical" evidence="5">
    <location>
        <begin position="232"/>
        <end position="252"/>
    </location>
</feature>